<dbReference type="EMBL" id="KK786231">
    <property type="protein sequence ID" value="KDO39911.1"/>
    <property type="molecule type" value="Genomic_DNA"/>
</dbReference>
<dbReference type="EMBL" id="KK786231">
    <property type="protein sequence ID" value="KDO39909.1"/>
    <property type="molecule type" value="Genomic_DNA"/>
</dbReference>
<sequence length="29" mass="3183">MGTNPYQSHLVSASTHLHRSSILPLHGLK</sequence>
<organism evidence="1 2">
    <name type="scientific">Citrus sinensis</name>
    <name type="common">Sweet orange</name>
    <name type="synonym">Citrus aurantium var. sinensis</name>
    <dbReference type="NCBI Taxonomy" id="2711"/>
    <lineage>
        <taxon>Eukaryota</taxon>
        <taxon>Viridiplantae</taxon>
        <taxon>Streptophyta</taxon>
        <taxon>Embryophyta</taxon>
        <taxon>Tracheophyta</taxon>
        <taxon>Spermatophyta</taxon>
        <taxon>Magnoliopsida</taxon>
        <taxon>eudicotyledons</taxon>
        <taxon>Gunneridae</taxon>
        <taxon>Pentapetalae</taxon>
        <taxon>rosids</taxon>
        <taxon>malvids</taxon>
        <taxon>Sapindales</taxon>
        <taxon>Rutaceae</taxon>
        <taxon>Aurantioideae</taxon>
        <taxon>Citrus</taxon>
    </lineage>
</organism>
<feature type="non-terminal residue" evidence="1">
    <location>
        <position position="29"/>
    </location>
</feature>
<name>A0A067DLM3_CITSI</name>
<evidence type="ECO:0000313" key="2">
    <source>
        <dbReference type="Proteomes" id="UP000027120"/>
    </source>
</evidence>
<dbReference type="EMBL" id="KK786231">
    <property type="protein sequence ID" value="KDO39912.1"/>
    <property type="molecule type" value="Genomic_DNA"/>
</dbReference>
<gene>
    <name evidence="1" type="ORF">CISIN_1g0255732mg</name>
</gene>
<accession>A0A067DLM3</accession>
<reference evidence="1 2" key="1">
    <citation type="submission" date="2014-04" db="EMBL/GenBank/DDBJ databases">
        <authorList>
            <consortium name="International Citrus Genome Consortium"/>
            <person name="Gmitter F."/>
            <person name="Chen C."/>
            <person name="Farmerie W."/>
            <person name="Harkins T."/>
            <person name="Desany B."/>
            <person name="Mohiuddin M."/>
            <person name="Kodira C."/>
            <person name="Borodovsky M."/>
            <person name="Lomsadze A."/>
            <person name="Burns P."/>
            <person name="Jenkins J."/>
            <person name="Prochnik S."/>
            <person name="Shu S."/>
            <person name="Chapman J."/>
            <person name="Pitluck S."/>
            <person name="Schmutz J."/>
            <person name="Rokhsar D."/>
        </authorList>
    </citation>
    <scope>NUCLEOTIDE SEQUENCE</scope>
</reference>
<dbReference type="Proteomes" id="UP000027120">
    <property type="component" value="Unassembled WGS sequence"/>
</dbReference>
<dbReference type="AlphaFoldDB" id="A0A067DLM3"/>
<protein>
    <submittedName>
        <fullName evidence="1">Uncharacterized protein</fullName>
    </submittedName>
</protein>
<evidence type="ECO:0000313" key="1">
    <source>
        <dbReference type="EMBL" id="KDO39912.1"/>
    </source>
</evidence>
<keyword evidence="2" id="KW-1185">Reference proteome</keyword>
<dbReference type="EMBL" id="KK786231">
    <property type="protein sequence ID" value="KDO39910.1"/>
    <property type="molecule type" value="Genomic_DNA"/>
</dbReference>
<proteinExistence type="predicted"/>